<dbReference type="InterPro" id="IPR043138">
    <property type="entry name" value="GGT_lsub"/>
</dbReference>
<evidence type="ECO:0000313" key="7">
    <source>
        <dbReference type="EMBL" id="SDK32242.1"/>
    </source>
</evidence>
<proteinExistence type="inferred from homology"/>
<dbReference type="GO" id="GO:0103068">
    <property type="term" value="F:leukotriene C4 gamma-glutamyl transferase activity"/>
    <property type="evidence" value="ECO:0007669"/>
    <property type="project" value="UniProtKB-EC"/>
</dbReference>
<evidence type="ECO:0000256" key="3">
    <source>
        <dbReference type="ARBA" id="ARBA00047417"/>
    </source>
</evidence>
<keyword evidence="6 7" id="KW-0378">Hydrolase</keyword>
<dbReference type="EC" id="2.3.2.2" evidence="6"/>
<dbReference type="AlphaFoldDB" id="A0A1G9AYA8"/>
<dbReference type="PANTHER" id="PTHR43881">
    <property type="entry name" value="GAMMA-GLUTAMYLTRANSPEPTIDASE (AFU_ORTHOLOGUE AFUA_4G13580)"/>
    <property type="match status" value="1"/>
</dbReference>
<dbReference type="InterPro" id="IPR000101">
    <property type="entry name" value="GGT_peptidase"/>
</dbReference>
<dbReference type="InterPro" id="IPR043137">
    <property type="entry name" value="GGT_ssub_C"/>
</dbReference>
<comment type="pathway">
    <text evidence="6">Sulfur metabolism; glutathione metabolism.</text>
</comment>
<accession>A0A1G9AYA8</accession>
<dbReference type="EC" id="3.4.19.13" evidence="6"/>
<dbReference type="InterPro" id="IPR029055">
    <property type="entry name" value="Ntn_hydrolases_N"/>
</dbReference>
<dbReference type="Gene3D" id="1.10.246.130">
    <property type="match status" value="1"/>
</dbReference>
<dbReference type="Gene3D" id="3.60.20.40">
    <property type="match status" value="1"/>
</dbReference>
<dbReference type="OrthoDB" id="5297205at2"/>
<sequence length="556" mass="59805">MSSFEISRHAQPEFTFNSRRTPVYSTKGMVASSQPAATEAGLEMLRAGGNAADAAIATAAALAVLEPCSTGLGGDAFALFYNGANNKVSALNGSGKSPREMTLKKIQDMGIKHSLPTRHALTVNVPGACAMWCDMVDRFGSLPLSKIFAPAIRYAEEGFPVSSVTASLWKNGEEEILTTSPGGMTLLLNGKAPKAGDIMHNRALSEVLRQLSSHTPQEAKKLFYTGEIARKIVKAVRENGGMLSTEDMTSHESLWGESIKTDYRGYEVHECPPNGQGLAALLALNTLENIDLAGKGSPYSAKRLHYQIEAMRLGFADARQHIADPHVYETPLSALLSKKYGAKRAEEIYSDKANPDAKHGVPVNSSDTVYFNVVDKEGNGCSMVNSVYMNFGTGIVPEGLGFSLQNRGHNFSLNPAHPNVLAPGKRTYHTIIPGICLRKNGSLHSVFGVMGGFMQPQGHLQVISAMLDDAANPQEALNRLRFCIEPGEAGGKVCVEEGFPAETLNQLSQMGHKIEVREGYKRVLFGRGQIISRDETTGILCAGCDPRSDGTANGLY</sequence>
<evidence type="ECO:0000256" key="4">
    <source>
        <dbReference type="PIRSR" id="PIRSR600101-1"/>
    </source>
</evidence>
<dbReference type="GO" id="GO:0006751">
    <property type="term" value="P:glutathione catabolic process"/>
    <property type="evidence" value="ECO:0007669"/>
    <property type="project" value="UniProtKB-UniRule"/>
</dbReference>
<dbReference type="Proteomes" id="UP000199053">
    <property type="component" value="Unassembled WGS sequence"/>
</dbReference>
<feature type="binding site" evidence="5">
    <location>
        <position position="452"/>
    </location>
    <ligand>
        <name>L-glutamate</name>
        <dbReference type="ChEBI" id="CHEBI:29985"/>
    </ligand>
</feature>
<comment type="similarity">
    <text evidence="6">Belongs to the gamma-glutamyltransferase family.</text>
</comment>
<protein>
    <recommendedName>
        <fullName evidence="6">Glutathione hydrolase proenzyme</fullName>
        <ecNumber evidence="6">2.3.2.2</ecNumber>
        <ecNumber evidence="6">3.4.19.13</ecNumber>
    </recommendedName>
    <component>
        <recommendedName>
            <fullName evidence="6">Glutathione hydrolase large chain</fullName>
        </recommendedName>
    </component>
    <component>
        <recommendedName>
            <fullName evidence="6">Glutathione hydrolase small chain</fullName>
        </recommendedName>
    </component>
</protein>
<comment type="catalytic activity">
    <reaction evidence="2 6">
        <text>glutathione + H2O = L-cysteinylglycine + L-glutamate</text>
        <dbReference type="Rhea" id="RHEA:28807"/>
        <dbReference type="ChEBI" id="CHEBI:15377"/>
        <dbReference type="ChEBI" id="CHEBI:29985"/>
        <dbReference type="ChEBI" id="CHEBI:57925"/>
        <dbReference type="ChEBI" id="CHEBI:61694"/>
        <dbReference type="EC" id="3.4.19.13"/>
    </reaction>
</comment>
<dbReference type="InterPro" id="IPR052896">
    <property type="entry name" value="GGT-like_enzyme"/>
</dbReference>
<dbReference type="PRINTS" id="PR01210">
    <property type="entry name" value="GGTRANSPTASE"/>
</dbReference>
<evidence type="ECO:0000256" key="6">
    <source>
        <dbReference type="RuleBase" id="RU368036"/>
    </source>
</evidence>
<keyword evidence="6" id="KW-0012">Acyltransferase</keyword>
<name>A0A1G9AYA8_9BACT</name>
<dbReference type="SUPFAM" id="SSF56235">
    <property type="entry name" value="N-terminal nucleophile aminohydrolases (Ntn hydrolases)"/>
    <property type="match status" value="1"/>
</dbReference>
<dbReference type="STRING" id="246191.SAMN05660337_0075"/>
<dbReference type="GO" id="GO:0006750">
    <property type="term" value="P:glutathione biosynthetic process"/>
    <property type="evidence" value="ECO:0007669"/>
    <property type="project" value="UniProtKB-KW"/>
</dbReference>
<keyword evidence="6" id="KW-0808">Transferase</keyword>
<dbReference type="GO" id="GO:0036374">
    <property type="term" value="F:glutathione hydrolase activity"/>
    <property type="evidence" value="ECO:0007669"/>
    <property type="project" value="UniProtKB-UniRule"/>
</dbReference>
<evidence type="ECO:0000256" key="2">
    <source>
        <dbReference type="ARBA" id="ARBA00001089"/>
    </source>
</evidence>
<keyword evidence="8" id="KW-1185">Reference proteome</keyword>
<evidence type="ECO:0000256" key="1">
    <source>
        <dbReference type="ARBA" id="ARBA00001049"/>
    </source>
</evidence>
<comment type="catalytic activity">
    <reaction evidence="1 6">
        <text>an S-substituted glutathione + H2O = an S-substituted L-cysteinylglycine + L-glutamate</text>
        <dbReference type="Rhea" id="RHEA:59468"/>
        <dbReference type="ChEBI" id="CHEBI:15377"/>
        <dbReference type="ChEBI" id="CHEBI:29985"/>
        <dbReference type="ChEBI" id="CHEBI:90779"/>
        <dbReference type="ChEBI" id="CHEBI:143103"/>
        <dbReference type="EC" id="3.4.19.13"/>
    </reaction>
</comment>
<keyword evidence="6" id="KW-0865">Zymogen</keyword>
<evidence type="ECO:0000256" key="5">
    <source>
        <dbReference type="PIRSR" id="PIRSR600101-2"/>
    </source>
</evidence>
<reference evidence="8" key="1">
    <citation type="submission" date="2016-10" db="EMBL/GenBank/DDBJ databases">
        <authorList>
            <person name="Varghese N."/>
            <person name="Submissions S."/>
        </authorList>
    </citation>
    <scope>NUCLEOTIDE SEQUENCE [LARGE SCALE GENOMIC DNA]</scope>
    <source>
        <strain evidence="8">DSM 16995</strain>
    </source>
</reference>
<dbReference type="PANTHER" id="PTHR43881:SF1">
    <property type="entry name" value="GAMMA-GLUTAMYLTRANSPEPTIDASE (AFU_ORTHOLOGUE AFUA_4G13580)"/>
    <property type="match status" value="1"/>
</dbReference>
<evidence type="ECO:0000313" key="8">
    <source>
        <dbReference type="Proteomes" id="UP000199053"/>
    </source>
</evidence>
<organism evidence="7 8">
    <name type="scientific">Maridesulfovibrio ferrireducens</name>
    <dbReference type="NCBI Taxonomy" id="246191"/>
    <lineage>
        <taxon>Bacteria</taxon>
        <taxon>Pseudomonadati</taxon>
        <taxon>Thermodesulfobacteriota</taxon>
        <taxon>Desulfovibrionia</taxon>
        <taxon>Desulfovibrionales</taxon>
        <taxon>Desulfovibrionaceae</taxon>
        <taxon>Maridesulfovibrio</taxon>
    </lineage>
</organism>
<dbReference type="EMBL" id="FNGA01000001">
    <property type="protein sequence ID" value="SDK32242.1"/>
    <property type="molecule type" value="Genomic_DNA"/>
</dbReference>
<dbReference type="Pfam" id="PF01019">
    <property type="entry name" value="G_glu_transpept"/>
    <property type="match status" value="1"/>
</dbReference>
<comment type="PTM">
    <text evidence="6">Cleaved by autocatalysis into a large and a small subunit.</text>
</comment>
<comment type="subunit">
    <text evidence="6">This enzyme consists of two polypeptide chains, which are synthesized in precursor form from a single polypeptide.</text>
</comment>
<feature type="active site" description="Nucleophile" evidence="4">
    <location>
        <position position="368"/>
    </location>
</feature>
<gene>
    <name evidence="7" type="ORF">SAMN05660337_0075</name>
</gene>
<keyword evidence="6" id="KW-0317">Glutathione biosynthesis</keyword>
<comment type="catalytic activity">
    <reaction evidence="3 6">
        <text>an N-terminal (5-L-glutamyl)-[peptide] + an alpha-amino acid = 5-L-glutamyl amino acid + an N-terminal L-alpha-aminoacyl-[peptide]</text>
        <dbReference type="Rhea" id="RHEA:23904"/>
        <dbReference type="Rhea" id="RHEA-COMP:9780"/>
        <dbReference type="Rhea" id="RHEA-COMP:9795"/>
        <dbReference type="ChEBI" id="CHEBI:77644"/>
        <dbReference type="ChEBI" id="CHEBI:78597"/>
        <dbReference type="ChEBI" id="CHEBI:78599"/>
        <dbReference type="ChEBI" id="CHEBI:78608"/>
        <dbReference type="EC" id="2.3.2.2"/>
    </reaction>
</comment>
<dbReference type="RefSeq" id="WP_092157169.1">
    <property type="nucleotide sequence ID" value="NZ_FNGA01000001.1"/>
</dbReference>
<dbReference type="UniPathway" id="UPA00204"/>
<dbReference type="NCBIfam" id="TIGR00066">
    <property type="entry name" value="g_glut_trans"/>
    <property type="match status" value="1"/>
</dbReference>